<dbReference type="EMBL" id="WTPW01000002">
    <property type="protein sequence ID" value="KAF0562276.1"/>
    <property type="molecule type" value="Genomic_DNA"/>
</dbReference>
<dbReference type="OrthoDB" id="2419431at2759"/>
<evidence type="ECO:0000313" key="2">
    <source>
        <dbReference type="EMBL" id="KAF0562276.1"/>
    </source>
</evidence>
<accession>A0A8H4B617</accession>
<proteinExistence type="predicted"/>
<reference evidence="2 3" key="1">
    <citation type="journal article" date="2019" name="Environ. Microbiol.">
        <title>At the nexus of three kingdoms: the genome of the mycorrhizal fungus Gigaspora margarita provides insights into plant, endobacterial and fungal interactions.</title>
        <authorList>
            <person name="Venice F."/>
            <person name="Ghignone S."/>
            <person name="Salvioli di Fossalunga A."/>
            <person name="Amselem J."/>
            <person name="Novero M."/>
            <person name="Xianan X."/>
            <person name="Sedzielewska Toro K."/>
            <person name="Morin E."/>
            <person name="Lipzen A."/>
            <person name="Grigoriev I.V."/>
            <person name="Henrissat B."/>
            <person name="Martin F.M."/>
            <person name="Bonfante P."/>
        </authorList>
    </citation>
    <scope>NUCLEOTIDE SEQUENCE [LARGE SCALE GENOMIC DNA]</scope>
    <source>
        <strain evidence="2 3">BEG34</strain>
    </source>
</reference>
<evidence type="ECO:0000313" key="3">
    <source>
        <dbReference type="Proteomes" id="UP000439903"/>
    </source>
</evidence>
<comment type="caution">
    <text evidence="2">The sequence shown here is derived from an EMBL/GenBank/DDBJ whole genome shotgun (WGS) entry which is preliminary data.</text>
</comment>
<organism evidence="2 3">
    <name type="scientific">Gigaspora margarita</name>
    <dbReference type="NCBI Taxonomy" id="4874"/>
    <lineage>
        <taxon>Eukaryota</taxon>
        <taxon>Fungi</taxon>
        <taxon>Fungi incertae sedis</taxon>
        <taxon>Mucoromycota</taxon>
        <taxon>Glomeromycotina</taxon>
        <taxon>Glomeromycetes</taxon>
        <taxon>Diversisporales</taxon>
        <taxon>Gigasporaceae</taxon>
        <taxon>Gigaspora</taxon>
    </lineage>
</organism>
<keyword evidence="3" id="KW-1185">Reference proteome</keyword>
<feature type="coiled-coil region" evidence="1">
    <location>
        <begin position="50"/>
        <end position="112"/>
    </location>
</feature>
<sequence>MANVIDLKKELYNALQDSSEIVSYNVKLWDKYKKQEKDFNWKRNTWDWNRKKWNKKLERVVSENQNLQFENASKAISLANFKSENITKSKKIRLLESMIKILKSKLSSAQKDVFSIQKTSSNKESEVLSLKSKITELEGELGLNISELEHLKSKVYSWWK</sequence>
<dbReference type="Proteomes" id="UP000439903">
    <property type="component" value="Unassembled WGS sequence"/>
</dbReference>
<gene>
    <name evidence="2" type="ORF">F8M41_000052</name>
</gene>
<name>A0A8H4B617_GIGMA</name>
<protein>
    <submittedName>
        <fullName evidence="2">Uncharacterized protein</fullName>
    </submittedName>
</protein>
<evidence type="ECO:0000256" key="1">
    <source>
        <dbReference type="SAM" id="Coils"/>
    </source>
</evidence>
<keyword evidence="1" id="KW-0175">Coiled coil</keyword>
<dbReference type="AlphaFoldDB" id="A0A8H4B617"/>